<proteinExistence type="predicted"/>
<dbReference type="EMBL" id="WVUH01000408">
    <property type="protein sequence ID" value="MBO4210112.1"/>
    <property type="molecule type" value="Genomic_DNA"/>
</dbReference>
<protein>
    <submittedName>
        <fullName evidence="1">Uncharacterized protein</fullName>
    </submittedName>
</protein>
<keyword evidence="2" id="KW-1185">Reference proteome</keyword>
<evidence type="ECO:0000313" key="2">
    <source>
        <dbReference type="Proteomes" id="UP000823521"/>
    </source>
</evidence>
<sequence>MRDGTLSAVSFDLIVWALPDRATSAEVRAAHGRCRQGLHVQSQPDPRLVRFYRAITASYPDRPAGPNTPWQVAPLHAAADHIEMNLHETCPDQVLLDIERLAAECGLLLFDPQDGSVYPPTPVRG</sequence>
<comment type="caution">
    <text evidence="1">The sequence shown here is derived from an EMBL/GenBank/DDBJ whole genome shotgun (WGS) entry which is preliminary data.</text>
</comment>
<accession>A0ABS3VZZ5</accession>
<reference evidence="1 2" key="1">
    <citation type="submission" date="2019-12" db="EMBL/GenBank/DDBJ databases">
        <title>Whole genome sequencing of endophytic Actinobacterium Micromonospora sp. MPMI6T.</title>
        <authorList>
            <person name="Evv R."/>
            <person name="Podile A.R."/>
        </authorList>
    </citation>
    <scope>NUCLEOTIDE SEQUENCE [LARGE SCALE GENOMIC DNA]</scope>
    <source>
        <strain evidence="1 2">MPMI6</strain>
    </source>
</reference>
<name>A0ABS3VZZ5_MICEH</name>
<gene>
    <name evidence="1" type="ORF">GSF22_29570</name>
</gene>
<organism evidence="1 2">
    <name type="scientific">Micromonospora echinofusca</name>
    <dbReference type="NCBI Taxonomy" id="47858"/>
    <lineage>
        <taxon>Bacteria</taxon>
        <taxon>Bacillati</taxon>
        <taxon>Actinomycetota</taxon>
        <taxon>Actinomycetes</taxon>
        <taxon>Micromonosporales</taxon>
        <taxon>Micromonosporaceae</taxon>
        <taxon>Micromonospora</taxon>
    </lineage>
</organism>
<dbReference type="Proteomes" id="UP000823521">
    <property type="component" value="Unassembled WGS sequence"/>
</dbReference>
<evidence type="ECO:0000313" key="1">
    <source>
        <dbReference type="EMBL" id="MBO4210112.1"/>
    </source>
</evidence>